<comment type="catalytic activity">
    <reaction evidence="6">
        <text>2 R'C(R)SH + O2 = R'C(R)S-S(R)CR' + H2O2</text>
        <dbReference type="Rhea" id="RHEA:17357"/>
        <dbReference type="ChEBI" id="CHEBI:15379"/>
        <dbReference type="ChEBI" id="CHEBI:16240"/>
        <dbReference type="ChEBI" id="CHEBI:16520"/>
        <dbReference type="ChEBI" id="CHEBI:17412"/>
        <dbReference type="EC" id="1.8.3.2"/>
    </reaction>
</comment>
<evidence type="ECO:0000313" key="10">
    <source>
        <dbReference type="Proteomes" id="UP001234581"/>
    </source>
</evidence>
<evidence type="ECO:0000259" key="8">
    <source>
        <dbReference type="PROSITE" id="PS51324"/>
    </source>
</evidence>
<reference evidence="9 10" key="1">
    <citation type="submission" date="2023-03" db="EMBL/GenBank/DDBJ databases">
        <title>Genome sequence of Lichtheimia ornata CBS 291.66.</title>
        <authorList>
            <person name="Mohabir J.T."/>
            <person name="Shea T.P."/>
            <person name="Kurbessoian T."/>
            <person name="Berby B."/>
            <person name="Fontaine J."/>
            <person name="Livny J."/>
            <person name="Gnirke A."/>
            <person name="Stajich J.E."/>
            <person name="Cuomo C.A."/>
        </authorList>
    </citation>
    <scope>NUCLEOTIDE SEQUENCE [LARGE SCALE GENOMIC DNA]</scope>
    <source>
        <strain evidence="9">CBS 291.66</strain>
    </source>
</reference>
<keyword evidence="5" id="KW-1015">Disulfide bond</keyword>
<proteinExistence type="predicted"/>
<dbReference type="InterPro" id="IPR017905">
    <property type="entry name" value="ERV/ALR_sulphydryl_oxidase"/>
</dbReference>
<keyword evidence="2 6" id="KW-0285">Flavoprotein</keyword>
<evidence type="ECO:0000256" key="4">
    <source>
        <dbReference type="ARBA" id="ARBA00023002"/>
    </source>
</evidence>
<feature type="chain" id="PRO_5042199276" description="Sulfhydryl oxidase" evidence="7">
    <location>
        <begin position="21"/>
        <end position="182"/>
    </location>
</feature>
<dbReference type="PROSITE" id="PS51324">
    <property type="entry name" value="ERV_ALR"/>
    <property type="match status" value="1"/>
</dbReference>
<dbReference type="GO" id="GO:0050660">
    <property type="term" value="F:flavin adenine dinucleotide binding"/>
    <property type="evidence" value="ECO:0007669"/>
    <property type="project" value="TreeGrafter"/>
</dbReference>
<dbReference type="PANTHER" id="PTHR12645:SF1">
    <property type="entry name" value="FAD-LINKED SULFHYDRYL OXIDASE ERV2"/>
    <property type="match status" value="1"/>
</dbReference>
<dbReference type="InterPro" id="IPR036774">
    <property type="entry name" value="ERV/ALR_sulphydryl_oxid_sf"/>
</dbReference>
<evidence type="ECO:0000256" key="7">
    <source>
        <dbReference type="SAM" id="SignalP"/>
    </source>
</evidence>
<dbReference type="PANTHER" id="PTHR12645">
    <property type="entry name" value="ALR/ERV"/>
    <property type="match status" value="1"/>
</dbReference>
<sequence>MRRTIIALFLTCLCLALTASYVIVYPRNQPILTMESSSSSSPSPQPATPSFQGHVISAKMNNATIKAELGRSTWKLLHTMAAQFPDNPSDEERDALTHYFTLLSRLYPCGECAAHFQLLLERYPPQTSSKVAVSQWLCAIHNKVNERLGKEVFDCADIQEKYQCGCEADQKEEEEDSTHSNT</sequence>
<dbReference type="AlphaFoldDB" id="A0AAD7V6W1"/>
<comment type="cofactor">
    <cofactor evidence="1 6">
        <name>FAD</name>
        <dbReference type="ChEBI" id="CHEBI:57692"/>
    </cofactor>
</comment>
<dbReference type="FunFam" id="1.20.120.310:FF:000002">
    <property type="entry name" value="Sulfhydryl oxidase"/>
    <property type="match status" value="1"/>
</dbReference>
<dbReference type="Proteomes" id="UP001234581">
    <property type="component" value="Unassembled WGS sequence"/>
</dbReference>
<dbReference type="EMBL" id="JARTCD010000022">
    <property type="protein sequence ID" value="KAJ8658751.1"/>
    <property type="molecule type" value="Genomic_DNA"/>
</dbReference>
<dbReference type="GeneID" id="83212889"/>
<feature type="signal peptide" evidence="7">
    <location>
        <begin position="1"/>
        <end position="20"/>
    </location>
</feature>
<dbReference type="RefSeq" id="XP_058343664.1">
    <property type="nucleotide sequence ID" value="XM_058485517.1"/>
</dbReference>
<comment type="caution">
    <text evidence="9">The sequence shown here is derived from an EMBL/GenBank/DDBJ whole genome shotgun (WGS) entry which is preliminary data.</text>
</comment>
<dbReference type="EC" id="1.8.3.2" evidence="6"/>
<keyword evidence="10" id="KW-1185">Reference proteome</keyword>
<dbReference type="SUPFAM" id="SSF69000">
    <property type="entry name" value="FAD-dependent thiol oxidase"/>
    <property type="match status" value="1"/>
</dbReference>
<evidence type="ECO:0000256" key="6">
    <source>
        <dbReference type="RuleBase" id="RU371123"/>
    </source>
</evidence>
<gene>
    <name evidence="9" type="ORF">O0I10_005477</name>
</gene>
<evidence type="ECO:0000256" key="3">
    <source>
        <dbReference type="ARBA" id="ARBA00022827"/>
    </source>
</evidence>
<dbReference type="GO" id="GO:0005739">
    <property type="term" value="C:mitochondrion"/>
    <property type="evidence" value="ECO:0007669"/>
    <property type="project" value="TreeGrafter"/>
</dbReference>
<evidence type="ECO:0000313" key="9">
    <source>
        <dbReference type="EMBL" id="KAJ8658751.1"/>
    </source>
</evidence>
<accession>A0AAD7V6W1</accession>
<dbReference type="Pfam" id="PF04777">
    <property type="entry name" value="Evr1_Alr"/>
    <property type="match status" value="1"/>
</dbReference>
<keyword evidence="3 6" id="KW-0274">FAD</keyword>
<evidence type="ECO:0000256" key="2">
    <source>
        <dbReference type="ARBA" id="ARBA00022630"/>
    </source>
</evidence>
<keyword evidence="7" id="KW-0732">Signal</keyword>
<feature type="domain" description="ERV/ALR sulfhydryl oxidase" evidence="8">
    <location>
        <begin position="61"/>
        <end position="162"/>
    </location>
</feature>
<dbReference type="Gene3D" id="1.20.120.310">
    <property type="entry name" value="ERV/ALR sulfhydryl oxidase domain"/>
    <property type="match status" value="1"/>
</dbReference>
<dbReference type="GO" id="GO:0016971">
    <property type="term" value="F:flavin-dependent sulfhydryl oxidase activity"/>
    <property type="evidence" value="ECO:0007669"/>
    <property type="project" value="InterPro"/>
</dbReference>
<protein>
    <recommendedName>
        <fullName evidence="6">Sulfhydryl oxidase</fullName>
        <ecNumber evidence="6">1.8.3.2</ecNumber>
    </recommendedName>
</protein>
<keyword evidence="4 6" id="KW-0560">Oxidoreductase</keyword>
<name>A0AAD7V6W1_9FUNG</name>
<evidence type="ECO:0000256" key="1">
    <source>
        <dbReference type="ARBA" id="ARBA00001974"/>
    </source>
</evidence>
<dbReference type="InterPro" id="IPR039799">
    <property type="entry name" value="ALR/ERV"/>
</dbReference>
<organism evidence="9 10">
    <name type="scientific">Lichtheimia ornata</name>
    <dbReference type="NCBI Taxonomy" id="688661"/>
    <lineage>
        <taxon>Eukaryota</taxon>
        <taxon>Fungi</taxon>
        <taxon>Fungi incertae sedis</taxon>
        <taxon>Mucoromycota</taxon>
        <taxon>Mucoromycotina</taxon>
        <taxon>Mucoromycetes</taxon>
        <taxon>Mucorales</taxon>
        <taxon>Lichtheimiaceae</taxon>
        <taxon>Lichtheimia</taxon>
    </lineage>
</organism>
<evidence type="ECO:0000256" key="5">
    <source>
        <dbReference type="ARBA" id="ARBA00023157"/>
    </source>
</evidence>